<protein>
    <submittedName>
        <fullName evidence="3">DNA repair protein</fullName>
    </submittedName>
</protein>
<proteinExistence type="predicted"/>
<sequence>MSMEKFTVTLKTVTPLFLGGAKPDEEAELRASSIKGAMRFWYRAIDADYNERVESGKPDSPTWEEKIFGSAGTGQGCFSIRLKDDSMKDNKEWNHDDYPNKNGVRYLSFSMCMGGNRRKYIPPNADIHITLAFHHKPKDKEKVSILALLWLLGHIGGLGSRSRRGFGTVALQSWGNCQWDECNMLRIAHGVQSGDNWWKTFNDGLNVLKEWFPKSNVTIQQN</sequence>
<organism evidence="3 4">
    <name type="scientific">Candidatus Brocadia sinica JPN1</name>
    <dbReference type="NCBI Taxonomy" id="1197129"/>
    <lineage>
        <taxon>Bacteria</taxon>
        <taxon>Pseudomonadati</taxon>
        <taxon>Planctomycetota</taxon>
        <taxon>Candidatus Brocadiia</taxon>
        <taxon>Candidatus Brocadiales</taxon>
        <taxon>Candidatus Brocadiaceae</taxon>
        <taxon>Candidatus Brocadia</taxon>
    </lineage>
</organism>
<accession>A0ABQ0K2S9</accession>
<evidence type="ECO:0000313" key="3">
    <source>
        <dbReference type="EMBL" id="GAN35311.1"/>
    </source>
</evidence>
<evidence type="ECO:0000256" key="1">
    <source>
        <dbReference type="ARBA" id="ARBA00023118"/>
    </source>
</evidence>
<dbReference type="EMBL" id="BAFN01000001">
    <property type="protein sequence ID" value="GAN35311.1"/>
    <property type="molecule type" value="Genomic_DNA"/>
</dbReference>
<feature type="domain" description="CRISPR type III-associated protein" evidence="2">
    <location>
        <begin position="9"/>
        <end position="169"/>
    </location>
</feature>
<keyword evidence="4" id="KW-1185">Reference proteome</keyword>
<dbReference type="InterPro" id="IPR005537">
    <property type="entry name" value="RAMP_III_fam"/>
</dbReference>
<evidence type="ECO:0000259" key="2">
    <source>
        <dbReference type="Pfam" id="PF03787"/>
    </source>
</evidence>
<keyword evidence="1" id="KW-0051">Antiviral defense</keyword>
<name>A0ABQ0K2S9_9BACT</name>
<dbReference type="Proteomes" id="UP000032309">
    <property type="component" value="Unassembled WGS sequence"/>
</dbReference>
<dbReference type="InterPro" id="IPR007522">
    <property type="entry name" value="CRISPR-assoc_prot_TM1795"/>
</dbReference>
<dbReference type="NCBIfam" id="TIGR01894">
    <property type="entry name" value="cas_TM1795_cmr1"/>
    <property type="match status" value="1"/>
</dbReference>
<gene>
    <name evidence="3" type="ORF">BROSI_A3860</name>
</gene>
<evidence type="ECO:0000313" key="4">
    <source>
        <dbReference type="Proteomes" id="UP000032309"/>
    </source>
</evidence>
<reference evidence="4" key="1">
    <citation type="journal article" date="2015" name="Genome Announc.">
        <title>Draft Genome Sequence of an Anaerobic Ammonium-Oxidizing Bacterium, "Candidatus Brocadia sinica".</title>
        <authorList>
            <person name="Oshiki M."/>
            <person name="Shinyako-Hata K."/>
            <person name="Satoh H."/>
            <person name="Okabe S."/>
        </authorList>
    </citation>
    <scope>NUCLEOTIDE SEQUENCE [LARGE SCALE GENOMIC DNA]</scope>
    <source>
        <strain evidence="4">JPN1</strain>
    </source>
</reference>
<dbReference type="Pfam" id="PF03787">
    <property type="entry name" value="RAMPs"/>
    <property type="match status" value="1"/>
</dbReference>
<comment type="caution">
    <text evidence="3">The sequence shown here is derived from an EMBL/GenBank/DDBJ whole genome shotgun (WGS) entry which is preliminary data.</text>
</comment>